<feature type="transmembrane region" description="Helical" evidence="1">
    <location>
        <begin position="23"/>
        <end position="45"/>
    </location>
</feature>
<evidence type="ECO:0000256" key="1">
    <source>
        <dbReference type="SAM" id="Phobius"/>
    </source>
</evidence>
<evidence type="ECO:0000313" key="2">
    <source>
        <dbReference type="EMBL" id="MED6240765.1"/>
    </source>
</evidence>
<reference evidence="2 3" key="1">
    <citation type="submission" date="2021-07" db="EMBL/GenBank/DDBJ databases">
        <authorList>
            <person name="Palmer J.M."/>
        </authorList>
    </citation>
    <scope>NUCLEOTIDE SEQUENCE [LARGE SCALE GENOMIC DNA]</scope>
    <source>
        <strain evidence="2 3">AT_MEX2019</strain>
        <tissue evidence="2">Muscle</tissue>
    </source>
</reference>
<proteinExistence type="predicted"/>
<keyword evidence="1" id="KW-0472">Membrane</keyword>
<accession>A0ABU7ATN6</accession>
<dbReference type="EMBL" id="JAHUTI010026466">
    <property type="protein sequence ID" value="MED6240765.1"/>
    <property type="molecule type" value="Genomic_DNA"/>
</dbReference>
<keyword evidence="1" id="KW-0812">Transmembrane</keyword>
<comment type="caution">
    <text evidence="2">The sequence shown here is derived from an EMBL/GenBank/DDBJ whole genome shotgun (WGS) entry which is preliminary data.</text>
</comment>
<dbReference type="Proteomes" id="UP001345963">
    <property type="component" value="Unassembled WGS sequence"/>
</dbReference>
<organism evidence="2 3">
    <name type="scientific">Ataeniobius toweri</name>
    <dbReference type="NCBI Taxonomy" id="208326"/>
    <lineage>
        <taxon>Eukaryota</taxon>
        <taxon>Metazoa</taxon>
        <taxon>Chordata</taxon>
        <taxon>Craniata</taxon>
        <taxon>Vertebrata</taxon>
        <taxon>Euteleostomi</taxon>
        <taxon>Actinopterygii</taxon>
        <taxon>Neopterygii</taxon>
        <taxon>Teleostei</taxon>
        <taxon>Neoteleostei</taxon>
        <taxon>Acanthomorphata</taxon>
        <taxon>Ovalentaria</taxon>
        <taxon>Atherinomorphae</taxon>
        <taxon>Cyprinodontiformes</taxon>
        <taxon>Goodeidae</taxon>
        <taxon>Ataeniobius</taxon>
    </lineage>
</organism>
<sequence length="146" mass="16520">MPDLVFEESSSTWMFLSLEKDFLATWIIPGLPTLCFLSYWLPAILTVPFLEQLRTTTSEPCPPSHTITSLAEPQSYLKVSPSTYQLRSSQCAVPLLSHPLLADQTPLPIVFRFQLHFPLPAHCKIKPLVKLHRPPDCFLHVGQNNP</sequence>
<gene>
    <name evidence="2" type="ORF">ATANTOWER_027670</name>
</gene>
<keyword evidence="3" id="KW-1185">Reference proteome</keyword>
<protein>
    <submittedName>
        <fullName evidence="2">Uncharacterized protein</fullName>
    </submittedName>
</protein>
<keyword evidence="1" id="KW-1133">Transmembrane helix</keyword>
<name>A0ABU7ATN6_9TELE</name>
<evidence type="ECO:0000313" key="3">
    <source>
        <dbReference type="Proteomes" id="UP001345963"/>
    </source>
</evidence>